<evidence type="ECO:0000256" key="3">
    <source>
        <dbReference type="ARBA" id="ARBA00023027"/>
    </source>
</evidence>
<proteinExistence type="inferred from homology"/>
<evidence type="ECO:0000259" key="5">
    <source>
        <dbReference type="Pfam" id="PF14833"/>
    </source>
</evidence>
<feature type="domain" description="3-hydroxyisobutyrate dehydrogenase-like NAD-binding" evidence="5">
    <location>
        <begin position="180"/>
        <end position="295"/>
    </location>
</feature>
<dbReference type="InterPro" id="IPR013328">
    <property type="entry name" value="6PGD_dom2"/>
</dbReference>
<dbReference type="PANTHER" id="PTHR43580:SF2">
    <property type="entry name" value="CYTOKINE-LIKE NUCLEAR FACTOR N-PAC"/>
    <property type="match status" value="1"/>
</dbReference>
<comment type="similarity">
    <text evidence="1">Belongs to the HIBADH-related family.</text>
</comment>
<dbReference type="EMBL" id="JBEPCU010000009">
    <property type="protein sequence ID" value="MER6975773.1"/>
    <property type="molecule type" value="Genomic_DNA"/>
</dbReference>
<dbReference type="InterPro" id="IPR029154">
    <property type="entry name" value="HIBADH-like_NADP-bd"/>
</dbReference>
<protein>
    <submittedName>
        <fullName evidence="6">NAD(P)-dependent oxidoreductase</fullName>
        <ecNumber evidence="6">1.1.-.-</ecNumber>
    </submittedName>
</protein>
<evidence type="ECO:0000313" key="7">
    <source>
        <dbReference type="Proteomes" id="UP001458415"/>
    </source>
</evidence>
<feature type="domain" description="6-phosphogluconate dehydrogenase NADP-binding" evidence="4">
    <location>
        <begin position="16"/>
        <end position="170"/>
    </location>
</feature>
<dbReference type="PIRSF" id="PIRSF000103">
    <property type="entry name" value="HIBADH"/>
    <property type="match status" value="1"/>
</dbReference>
<dbReference type="SUPFAM" id="SSF51735">
    <property type="entry name" value="NAD(P)-binding Rossmann-fold domains"/>
    <property type="match status" value="1"/>
</dbReference>
<sequence length="302" mass="31447">MNTRDTGPRGHGRPVVAVLGIGTMGDAMARNIAAAGLELRVWNRSREPAEALAEVGAIVCATPSEACRGAKVVLTILANERIVAETIDQAREGIDRDAVWLQCCTVSPEGSRRLADKAAAMGVAYVEAPLLGTKEPAVAGTLTILAAASDMCAGERVQPVLDAVGTRTVWLDAISQPSSLKLAYNSWVLTTVEGVAEALALAEGLGVDPRQLINVINGSALNSTYVQSKGPKMISDDLDTPSFPLEAAAKDAGLIADAARDAGLKLGIVEVVRDRLQLAVSNGLGRADVAATYRMSRRAPAA</sequence>
<evidence type="ECO:0000256" key="2">
    <source>
        <dbReference type="ARBA" id="ARBA00023002"/>
    </source>
</evidence>
<reference evidence="6 7" key="1">
    <citation type="submission" date="2024-06" db="EMBL/GenBank/DDBJ databases">
        <title>The Natural Products Discovery Center: Release of the First 8490 Sequenced Strains for Exploring Actinobacteria Biosynthetic Diversity.</title>
        <authorList>
            <person name="Kalkreuter E."/>
            <person name="Kautsar S.A."/>
            <person name="Yang D."/>
            <person name="Bader C.D."/>
            <person name="Teijaro C.N."/>
            <person name="Fluegel L."/>
            <person name="Davis C.M."/>
            <person name="Simpson J.R."/>
            <person name="Lauterbach L."/>
            <person name="Steele A.D."/>
            <person name="Gui C."/>
            <person name="Meng S."/>
            <person name="Li G."/>
            <person name="Viehrig K."/>
            <person name="Ye F."/>
            <person name="Su P."/>
            <person name="Kiefer A.F."/>
            <person name="Nichols A."/>
            <person name="Cepeda A.J."/>
            <person name="Yan W."/>
            <person name="Fan B."/>
            <person name="Jiang Y."/>
            <person name="Adhikari A."/>
            <person name="Zheng C.-J."/>
            <person name="Schuster L."/>
            <person name="Cowan T.M."/>
            <person name="Smanski M.J."/>
            <person name="Chevrette M.G."/>
            <person name="De Carvalho L.P.S."/>
            <person name="Shen B."/>
        </authorList>
    </citation>
    <scope>NUCLEOTIDE SEQUENCE [LARGE SCALE GENOMIC DNA]</scope>
    <source>
        <strain evidence="6 7">NPDC000634</strain>
    </source>
</reference>
<dbReference type="GO" id="GO:0016491">
    <property type="term" value="F:oxidoreductase activity"/>
    <property type="evidence" value="ECO:0007669"/>
    <property type="project" value="UniProtKB-KW"/>
</dbReference>
<evidence type="ECO:0000313" key="6">
    <source>
        <dbReference type="EMBL" id="MER6975773.1"/>
    </source>
</evidence>
<gene>
    <name evidence="6" type="ORF">ABT317_01535</name>
</gene>
<dbReference type="InterPro" id="IPR036291">
    <property type="entry name" value="NAD(P)-bd_dom_sf"/>
</dbReference>
<dbReference type="Gene3D" id="3.40.50.720">
    <property type="entry name" value="NAD(P)-binding Rossmann-like Domain"/>
    <property type="match status" value="1"/>
</dbReference>
<dbReference type="EC" id="1.1.-.-" evidence="6"/>
<keyword evidence="2 6" id="KW-0560">Oxidoreductase</keyword>
<dbReference type="InterPro" id="IPR006115">
    <property type="entry name" value="6PGDH_NADP-bd"/>
</dbReference>
<accession>A0ABV1VV04</accession>
<dbReference type="InterPro" id="IPR051265">
    <property type="entry name" value="HIBADH-related_NP60_sf"/>
</dbReference>
<dbReference type="SUPFAM" id="SSF48179">
    <property type="entry name" value="6-phosphogluconate dehydrogenase C-terminal domain-like"/>
    <property type="match status" value="1"/>
</dbReference>
<evidence type="ECO:0000259" key="4">
    <source>
        <dbReference type="Pfam" id="PF03446"/>
    </source>
</evidence>
<keyword evidence="3" id="KW-0520">NAD</keyword>
<organism evidence="6 7">
    <name type="scientific">Streptomyces carpinensis</name>
    <dbReference type="NCBI Taxonomy" id="66369"/>
    <lineage>
        <taxon>Bacteria</taxon>
        <taxon>Bacillati</taxon>
        <taxon>Actinomycetota</taxon>
        <taxon>Actinomycetes</taxon>
        <taxon>Kitasatosporales</taxon>
        <taxon>Streptomycetaceae</taxon>
        <taxon>Streptomyces</taxon>
    </lineage>
</organism>
<dbReference type="Proteomes" id="UP001458415">
    <property type="component" value="Unassembled WGS sequence"/>
</dbReference>
<keyword evidence="7" id="KW-1185">Reference proteome</keyword>
<dbReference type="Gene3D" id="1.10.1040.10">
    <property type="entry name" value="N-(1-d-carboxylethyl)-l-norvaline Dehydrogenase, domain 2"/>
    <property type="match status" value="1"/>
</dbReference>
<comment type="caution">
    <text evidence="6">The sequence shown here is derived from an EMBL/GenBank/DDBJ whole genome shotgun (WGS) entry which is preliminary data.</text>
</comment>
<dbReference type="RefSeq" id="WP_086722344.1">
    <property type="nucleotide sequence ID" value="NZ_MUBM01000004.1"/>
</dbReference>
<dbReference type="InterPro" id="IPR008927">
    <property type="entry name" value="6-PGluconate_DH-like_C_sf"/>
</dbReference>
<dbReference type="InterPro" id="IPR015815">
    <property type="entry name" value="HIBADH-related"/>
</dbReference>
<evidence type="ECO:0000256" key="1">
    <source>
        <dbReference type="ARBA" id="ARBA00009080"/>
    </source>
</evidence>
<dbReference type="PANTHER" id="PTHR43580">
    <property type="entry name" value="OXIDOREDUCTASE GLYR1-RELATED"/>
    <property type="match status" value="1"/>
</dbReference>
<name>A0ABV1VV04_9ACTN</name>
<dbReference type="Pfam" id="PF14833">
    <property type="entry name" value="NAD_binding_11"/>
    <property type="match status" value="1"/>
</dbReference>
<dbReference type="Pfam" id="PF03446">
    <property type="entry name" value="NAD_binding_2"/>
    <property type="match status" value="1"/>
</dbReference>